<sequence length="342" mass="38822">MFSKTTEVSPEMSFIDSIASGATLYLDLEGKNLSRNGTITIITILVYPTKVTKLIDIQTLGVSAFTTPTATGKTLKAVLEDPLISKCLWDVRNDADALWAHYKVRVAGVTDIQLLENVSRSGDKTYVRGLNICVEKDLKLGSMELSRWSETKRAVKARMADDIFSRRPLDAQTEKYCINDVEYLPALQDTYTKRIDSRLMGKAMDESARRVVEACSPDFNPQSEKNKLGPWKSLALSKTPQRARPPMLNFGPPRTPTEMEIDKLRDIFGLVFQATELAQRCVDEHYVDEKRDLQAVCQEAKEFMIAVDCIQIAIWRLNPDRLWQSIKGPARHNPYEERINRM</sequence>
<evidence type="ECO:0000259" key="1">
    <source>
        <dbReference type="Pfam" id="PF01612"/>
    </source>
</evidence>
<protein>
    <submittedName>
        <fullName evidence="2">3' 5' exonuclease</fullName>
    </submittedName>
</protein>
<accession>A0A8H5JCL6</accession>
<dbReference type="PANTHER" id="PTHR43040">
    <property type="entry name" value="RIBONUCLEASE D"/>
    <property type="match status" value="1"/>
</dbReference>
<feature type="domain" description="3'-5' exonuclease" evidence="1">
    <location>
        <begin position="14"/>
        <end position="194"/>
    </location>
</feature>
<name>A0A8H5JCL6_9HYPO</name>
<dbReference type="InterPro" id="IPR036397">
    <property type="entry name" value="RNaseH_sf"/>
</dbReference>
<reference evidence="2 3" key="1">
    <citation type="submission" date="2020-05" db="EMBL/GenBank/DDBJ databases">
        <title>Identification and distribution of gene clusters putatively required for synthesis of sphingolipid metabolism inhibitors in phylogenetically diverse species of the filamentous fungus Fusarium.</title>
        <authorList>
            <person name="Kim H.-S."/>
            <person name="Busman M."/>
            <person name="Brown D.W."/>
            <person name="Divon H."/>
            <person name="Uhlig S."/>
            <person name="Proctor R.H."/>
        </authorList>
    </citation>
    <scope>NUCLEOTIDE SEQUENCE [LARGE SCALE GENOMIC DNA]</scope>
    <source>
        <strain evidence="2 3">NRRL 53147</strain>
    </source>
</reference>
<dbReference type="AlphaFoldDB" id="A0A8H5JCL6"/>
<evidence type="ECO:0000313" key="3">
    <source>
        <dbReference type="Proteomes" id="UP000522262"/>
    </source>
</evidence>
<dbReference type="SUPFAM" id="SSF53098">
    <property type="entry name" value="Ribonuclease H-like"/>
    <property type="match status" value="1"/>
</dbReference>
<dbReference type="Proteomes" id="UP000522262">
    <property type="component" value="Unassembled WGS sequence"/>
</dbReference>
<dbReference type="GO" id="GO:0003676">
    <property type="term" value="F:nucleic acid binding"/>
    <property type="evidence" value="ECO:0007669"/>
    <property type="project" value="InterPro"/>
</dbReference>
<evidence type="ECO:0000313" key="2">
    <source>
        <dbReference type="EMBL" id="KAF5552919.1"/>
    </source>
</evidence>
<organism evidence="2 3">
    <name type="scientific">Fusarium mexicanum</name>
    <dbReference type="NCBI Taxonomy" id="751941"/>
    <lineage>
        <taxon>Eukaryota</taxon>
        <taxon>Fungi</taxon>
        <taxon>Dikarya</taxon>
        <taxon>Ascomycota</taxon>
        <taxon>Pezizomycotina</taxon>
        <taxon>Sordariomycetes</taxon>
        <taxon>Hypocreomycetidae</taxon>
        <taxon>Hypocreales</taxon>
        <taxon>Nectriaceae</taxon>
        <taxon>Fusarium</taxon>
        <taxon>Fusarium fujikuroi species complex</taxon>
    </lineage>
</organism>
<keyword evidence="3" id="KW-1185">Reference proteome</keyword>
<keyword evidence="2" id="KW-0540">Nuclease</keyword>
<dbReference type="GO" id="GO:0006139">
    <property type="term" value="P:nucleobase-containing compound metabolic process"/>
    <property type="evidence" value="ECO:0007669"/>
    <property type="project" value="InterPro"/>
</dbReference>
<dbReference type="InterPro" id="IPR002562">
    <property type="entry name" value="3'-5'_exonuclease_dom"/>
</dbReference>
<dbReference type="EMBL" id="JAAOAM010000058">
    <property type="protein sequence ID" value="KAF5552919.1"/>
    <property type="molecule type" value="Genomic_DNA"/>
</dbReference>
<dbReference type="InterPro" id="IPR012337">
    <property type="entry name" value="RNaseH-like_sf"/>
</dbReference>
<keyword evidence="2" id="KW-0269">Exonuclease</keyword>
<dbReference type="PANTHER" id="PTHR43040:SF1">
    <property type="entry name" value="RIBONUCLEASE D"/>
    <property type="match status" value="1"/>
</dbReference>
<dbReference type="GO" id="GO:0008408">
    <property type="term" value="F:3'-5' exonuclease activity"/>
    <property type="evidence" value="ECO:0007669"/>
    <property type="project" value="InterPro"/>
</dbReference>
<dbReference type="Gene3D" id="3.30.420.10">
    <property type="entry name" value="Ribonuclease H-like superfamily/Ribonuclease H"/>
    <property type="match status" value="1"/>
</dbReference>
<gene>
    <name evidence="2" type="ORF">FMEXI_2700</name>
</gene>
<dbReference type="Pfam" id="PF01612">
    <property type="entry name" value="DNA_pol_A_exo1"/>
    <property type="match status" value="1"/>
</dbReference>
<keyword evidence="2" id="KW-0378">Hydrolase</keyword>
<proteinExistence type="predicted"/>
<comment type="caution">
    <text evidence="2">The sequence shown here is derived from an EMBL/GenBank/DDBJ whole genome shotgun (WGS) entry which is preliminary data.</text>
</comment>